<dbReference type="OrthoDB" id="1910713at2"/>
<evidence type="ECO:0000313" key="1">
    <source>
        <dbReference type="EMBL" id="OEF97592.1"/>
    </source>
</evidence>
<protein>
    <submittedName>
        <fullName evidence="1">Uncharacterized protein</fullName>
    </submittedName>
</protein>
<dbReference type="EMBL" id="MIJE01000010">
    <property type="protein sequence ID" value="OEF97592.1"/>
    <property type="molecule type" value="Genomic_DNA"/>
</dbReference>
<organism evidence="1 2">
    <name type="scientific">Desulfuribacillus alkaliarsenatis</name>
    <dbReference type="NCBI Taxonomy" id="766136"/>
    <lineage>
        <taxon>Bacteria</taxon>
        <taxon>Bacillati</taxon>
        <taxon>Bacillota</taxon>
        <taxon>Desulfuribacillia</taxon>
        <taxon>Desulfuribacillales</taxon>
        <taxon>Desulfuribacillaceae</taxon>
        <taxon>Desulfuribacillus</taxon>
    </lineage>
</organism>
<dbReference type="STRING" id="766136.BHF68_14750"/>
<gene>
    <name evidence="1" type="ORF">BHF68_14750</name>
</gene>
<reference evidence="1 2" key="1">
    <citation type="submission" date="2016-09" db="EMBL/GenBank/DDBJ databases">
        <title>Draft genome sequence for the type strain of Desulfuribacillus alkaliarsenatis AHT28, an obligately anaerobic, sulfidogenic bacterium isolated from Russian soda lake sediments.</title>
        <authorList>
            <person name="Abin C.A."/>
            <person name="Hollibaugh J.T."/>
        </authorList>
    </citation>
    <scope>NUCLEOTIDE SEQUENCE [LARGE SCALE GENOMIC DNA]</scope>
    <source>
        <strain evidence="1 2">AHT28</strain>
    </source>
</reference>
<comment type="caution">
    <text evidence="1">The sequence shown here is derived from an EMBL/GenBank/DDBJ whole genome shotgun (WGS) entry which is preliminary data.</text>
</comment>
<sequence length="150" mass="17048">MKKYLIITILALLISGCSMGKLESSMLTFAGESESWSVIITEDLRTITHTDERGHTSRKHSSRMKMYIKYVGKSVEEIDEVRYEFKIGSSYGVSVDQLNQYGAIILPIGSNNARVYEDSIIKMTFEWNGLVEELEAIYDENKIHLSAILN</sequence>
<accession>A0A1E5G3P6</accession>
<dbReference type="RefSeq" id="WP_069642703.1">
    <property type="nucleotide sequence ID" value="NZ_MIJE01000010.1"/>
</dbReference>
<dbReference type="PROSITE" id="PS51257">
    <property type="entry name" value="PROKAR_LIPOPROTEIN"/>
    <property type="match status" value="1"/>
</dbReference>
<dbReference type="AlphaFoldDB" id="A0A1E5G3P6"/>
<proteinExistence type="predicted"/>
<keyword evidence="2" id="KW-1185">Reference proteome</keyword>
<evidence type="ECO:0000313" key="2">
    <source>
        <dbReference type="Proteomes" id="UP000094296"/>
    </source>
</evidence>
<dbReference type="Proteomes" id="UP000094296">
    <property type="component" value="Unassembled WGS sequence"/>
</dbReference>
<name>A0A1E5G3P6_9FIRM</name>